<dbReference type="GO" id="GO:0005886">
    <property type="term" value="C:plasma membrane"/>
    <property type="evidence" value="ECO:0007669"/>
    <property type="project" value="TreeGrafter"/>
</dbReference>
<gene>
    <name evidence="10" type="ORF">TASIC1_0005054800</name>
</gene>
<evidence type="ECO:0000313" key="10">
    <source>
        <dbReference type="EMBL" id="GFP55690.1"/>
    </source>
</evidence>
<feature type="transmembrane region" description="Helical" evidence="8">
    <location>
        <begin position="389"/>
        <end position="408"/>
    </location>
</feature>
<dbReference type="GO" id="GO:0022857">
    <property type="term" value="F:transmembrane transporter activity"/>
    <property type="evidence" value="ECO:0007669"/>
    <property type="project" value="InterPro"/>
</dbReference>
<dbReference type="EMBL" id="BLZH01000005">
    <property type="protein sequence ID" value="GFP55690.1"/>
    <property type="molecule type" value="Genomic_DNA"/>
</dbReference>
<dbReference type="SUPFAM" id="SSF103473">
    <property type="entry name" value="MFS general substrate transporter"/>
    <property type="match status" value="1"/>
</dbReference>
<evidence type="ECO:0000256" key="3">
    <source>
        <dbReference type="ARBA" id="ARBA00022448"/>
    </source>
</evidence>
<comment type="similarity">
    <text evidence="2">Belongs to the major facilitator superfamily. TCR/Tet family.</text>
</comment>
<dbReference type="PANTHER" id="PTHR23501">
    <property type="entry name" value="MAJOR FACILITATOR SUPERFAMILY"/>
    <property type="match status" value="1"/>
</dbReference>
<comment type="subcellular location">
    <subcellularLocation>
        <location evidence="1">Membrane</location>
        <topology evidence="1">Multi-pass membrane protein</topology>
    </subcellularLocation>
</comment>
<evidence type="ECO:0000256" key="1">
    <source>
        <dbReference type="ARBA" id="ARBA00004141"/>
    </source>
</evidence>
<evidence type="ECO:0000256" key="7">
    <source>
        <dbReference type="SAM" id="MobiDB-lite"/>
    </source>
</evidence>
<dbReference type="OrthoDB" id="10021397at2759"/>
<feature type="transmembrane region" description="Helical" evidence="8">
    <location>
        <begin position="530"/>
        <end position="550"/>
    </location>
</feature>
<keyword evidence="6 8" id="KW-0472">Membrane</keyword>
<comment type="caution">
    <text evidence="10">The sequence shown here is derived from an EMBL/GenBank/DDBJ whole genome shotgun (WGS) entry which is preliminary data.</text>
</comment>
<keyword evidence="5 8" id="KW-1133">Transmembrane helix</keyword>
<dbReference type="Pfam" id="PF07690">
    <property type="entry name" value="MFS_1"/>
    <property type="match status" value="1"/>
</dbReference>
<feature type="transmembrane region" description="Helical" evidence="8">
    <location>
        <begin position="54"/>
        <end position="74"/>
    </location>
</feature>
<proteinExistence type="inferred from homology"/>
<sequence>MAATTGEDGKVLQETINPSSQNLSISQLEDGRLEKNTDDTEVKHPRDGIPTWKWALTCVGLYLGALLYGLDTTIAADVQGSVYEALGEIQNLPWVGLGFPMASVAVILLMGRLYSIFDVKWLMVITTAIFEIGSAICGAAPSSDALIVGRVIAGIGGSGMYLGCLSYFSVFTTNKEASLYNAGIGLAWGFGSILGPVIGGAFSDSSATWRWAFYINLPLAALMSPVYLLIFPSFRPNKEKTTWQSLKTIDAVGAGLNAVVFVLFILVVTFGGATWAWGSGRTIAAWVVWGVSFAMFILQQTFFIFTDAESRLFPLHLLKSRALVLVCVGTATSATVVGVTIYYVPLLFQFTRNDSALQAAVRLLPFIVFFIFFIMVAGGSLPVVRRYNLYYIIGGALVVTGGALLFTITPETSVARIYGYEILVAVGAGLPFQNGYAIAASKVAKQDRAAAIGLINVAQIGFMAISLAIAGALFQNLGYQSLKDALAEFHYPDDYVRSALAGKISPIFNSADSDVIDIAVRAIVDTIRRVFGMLIGTGAALLVGGLLMPWEKADFAADLED</sequence>
<dbReference type="InterPro" id="IPR036259">
    <property type="entry name" value="MFS_trans_sf"/>
</dbReference>
<keyword evidence="3" id="KW-0813">Transport</keyword>
<organism evidence="10 11">
    <name type="scientific">Trichoderma asperellum</name>
    <name type="common">Filamentous fungus</name>
    <dbReference type="NCBI Taxonomy" id="101201"/>
    <lineage>
        <taxon>Eukaryota</taxon>
        <taxon>Fungi</taxon>
        <taxon>Dikarya</taxon>
        <taxon>Ascomycota</taxon>
        <taxon>Pezizomycotina</taxon>
        <taxon>Sordariomycetes</taxon>
        <taxon>Hypocreomycetidae</taxon>
        <taxon>Hypocreales</taxon>
        <taxon>Hypocreaceae</taxon>
        <taxon>Trichoderma</taxon>
    </lineage>
</organism>
<feature type="transmembrane region" description="Helical" evidence="8">
    <location>
        <begin position="94"/>
        <end position="114"/>
    </location>
</feature>
<feature type="domain" description="Major facilitator superfamily (MFS) profile" evidence="9">
    <location>
        <begin position="57"/>
        <end position="556"/>
    </location>
</feature>
<evidence type="ECO:0000256" key="6">
    <source>
        <dbReference type="ARBA" id="ARBA00023136"/>
    </source>
</evidence>
<evidence type="ECO:0000259" key="9">
    <source>
        <dbReference type="PROSITE" id="PS50850"/>
    </source>
</evidence>
<dbReference type="InterPro" id="IPR011701">
    <property type="entry name" value="MFS"/>
</dbReference>
<evidence type="ECO:0000256" key="4">
    <source>
        <dbReference type="ARBA" id="ARBA00022692"/>
    </source>
</evidence>
<dbReference type="PROSITE" id="PS50850">
    <property type="entry name" value="MFS"/>
    <property type="match status" value="1"/>
</dbReference>
<feature type="transmembrane region" description="Helical" evidence="8">
    <location>
        <begin position="251"/>
        <end position="277"/>
    </location>
</feature>
<evidence type="ECO:0000256" key="5">
    <source>
        <dbReference type="ARBA" id="ARBA00022989"/>
    </source>
</evidence>
<evidence type="ECO:0000256" key="8">
    <source>
        <dbReference type="SAM" id="Phobius"/>
    </source>
</evidence>
<feature type="transmembrane region" description="Helical" evidence="8">
    <location>
        <begin position="147"/>
        <end position="168"/>
    </location>
</feature>
<accession>A0A6V8QTM2</accession>
<feature type="transmembrane region" description="Helical" evidence="8">
    <location>
        <begin position="121"/>
        <end position="141"/>
    </location>
</feature>
<feature type="transmembrane region" description="Helical" evidence="8">
    <location>
        <begin position="283"/>
        <end position="303"/>
    </location>
</feature>
<evidence type="ECO:0000256" key="2">
    <source>
        <dbReference type="ARBA" id="ARBA00007520"/>
    </source>
</evidence>
<keyword evidence="4 8" id="KW-0812">Transmembrane</keyword>
<dbReference type="Gene3D" id="1.20.1250.20">
    <property type="entry name" value="MFS general substrate transporter like domains"/>
    <property type="match status" value="2"/>
</dbReference>
<dbReference type="AlphaFoldDB" id="A0A6V8QTM2"/>
<feature type="transmembrane region" description="Helical" evidence="8">
    <location>
        <begin position="356"/>
        <end position="377"/>
    </location>
</feature>
<dbReference type="InterPro" id="IPR020846">
    <property type="entry name" value="MFS_dom"/>
</dbReference>
<reference evidence="10 11" key="1">
    <citation type="submission" date="2020-07" db="EMBL/GenBank/DDBJ databases">
        <title>Trichoderma asperellum IC-1 whole genome shotgun sequence.</title>
        <authorList>
            <person name="Kanamasa S."/>
            <person name="Takahashi H."/>
        </authorList>
    </citation>
    <scope>NUCLEOTIDE SEQUENCE [LARGE SCALE GENOMIC DNA]</scope>
    <source>
        <strain evidence="10 11">IC-1</strain>
    </source>
</reference>
<feature type="transmembrane region" description="Helical" evidence="8">
    <location>
        <begin position="451"/>
        <end position="474"/>
    </location>
</feature>
<evidence type="ECO:0000313" key="11">
    <source>
        <dbReference type="Proteomes" id="UP000517252"/>
    </source>
</evidence>
<feature type="transmembrane region" description="Helical" evidence="8">
    <location>
        <begin position="211"/>
        <end position="230"/>
    </location>
</feature>
<dbReference type="PANTHER" id="PTHR23501:SF12">
    <property type="entry name" value="MAJOR FACILITATOR SUPERFAMILY (MFS) PROFILE DOMAIN-CONTAINING PROTEIN-RELATED"/>
    <property type="match status" value="1"/>
</dbReference>
<name>A0A6V8QTM2_TRIAP</name>
<feature type="region of interest" description="Disordered" evidence="7">
    <location>
        <begin position="1"/>
        <end position="20"/>
    </location>
</feature>
<feature type="transmembrane region" description="Helical" evidence="8">
    <location>
        <begin position="323"/>
        <end position="344"/>
    </location>
</feature>
<dbReference type="Proteomes" id="UP000517252">
    <property type="component" value="Unassembled WGS sequence"/>
</dbReference>
<feature type="transmembrane region" description="Helical" evidence="8">
    <location>
        <begin position="420"/>
        <end position="439"/>
    </location>
</feature>
<protein>
    <submittedName>
        <fullName evidence="10">Efflux pump patC</fullName>
    </submittedName>
</protein>
<feature type="transmembrane region" description="Helical" evidence="8">
    <location>
        <begin position="180"/>
        <end position="199"/>
    </location>
</feature>